<evidence type="ECO:0000256" key="3">
    <source>
        <dbReference type="ARBA" id="ARBA00013109"/>
    </source>
</evidence>
<accession>A0A2S9K776</accession>
<feature type="compositionally biased region" description="Low complexity" evidence="10">
    <location>
        <begin position="82"/>
        <end position="99"/>
    </location>
</feature>
<evidence type="ECO:0000313" key="13">
    <source>
        <dbReference type="Proteomes" id="UP000238589"/>
    </source>
</evidence>
<dbReference type="SUPFAM" id="SSF69618">
    <property type="entry name" value="HemD-like"/>
    <property type="match status" value="1"/>
</dbReference>
<comment type="similarity">
    <text evidence="2 9">Belongs to the uroporphyrinogen-III synthase family.</text>
</comment>
<sequence>MKRALVTRPAGEAQRWVSALQHQGWQAQALPLIEIAPAADLQPLRQARAHLNDYDALMFVSAPAVEQFFADLTEPRRDAADAVDTADAAAAPRPGRWPRCWAPGPATARALLAAGVPPESIDQPDAAAAQFDSESLWQRVAPQVGPAHRLLVVRGQSEAVAASPAGNGRDWLASQCRGQGGRVDWCVAYRRRAPAWSAAQRELARSASQDGTVWLLSSSEALDNLSALLPGIDWSRARALATHPRIAQSAARLGFGLVRTSRPALDDMLLHLESMA</sequence>
<evidence type="ECO:0000259" key="11">
    <source>
        <dbReference type="Pfam" id="PF02602"/>
    </source>
</evidence>
<dbReference type="GO" id="GO:0006782">
    <property type="term" value="P:protoporphyrinogen IX biosynthetic process"/>
    <property type="evidence" value="ECO:0007669"/>
    <property type="project" value="UniProtKB-UniRule"/>
</dbReference>
<dbReference type="PANTHER" id="PTHR38042:SF1">
    <property type="entry name" value="UROPORPHYRINOGEN-III SYNTHASE, CHLOROPLASTIC"/>
    <property type="match status" value="1"/>
</dbReference>
<keyword evidence="5 9" id="KW-0627">Porphyrin biosynthesis</keyword>
<gene>
    <name evidence="12" type="ORF">C6P64_04780</name>
</gene>
<dbReference type="CDD" id="cd06578">
    <property type="entry name" value="HemD"/>
    <property type="match status" value="1"/>
</dbReference>
<comment type="catalytic activity">
    <reaction evidence="8 9">
        <text>hydroxymethylbilane = uroporphyrinogen III + H2O</text>
        <dbReference type="Rhea" id="RHEA:18965"/>
        <dbReference type="ChEBI" id="CHEBI:15377"/>
        <dbReference type="ChEBI" id="CHEBI:57308"/>
        <dbReference type="ChEBI" id="CHEBI:57845"/>
        <dbReference type="EC" id="4.2.1.75"/>
    </reaction>
</comment>
<dbReference type="InterPro" id="IPR003754">
    <property type="entry name" value="4pyrrol_synth_uPrphyn_synth"/>
</dbReference>
<evidence type="ECO:0000256" key="6">
    <source>
        <dbReference type="ARBA" id="ARBA00037589"/>
    </source>
</evidence>
<dbReference type="PANTHER" id="PTHR38042">
    <property type="entry name" value="UROPORPHYRINOGEN-III SYNTHASE, CHLOROPLASTIC"/>
    <property type="match status" value="1"/>
</dbReference>
<protein>
    <recommendedName>
        <fullName evidence="7 9">Uroporphyrinogen-III synthase</fullName>
        <ecNumber evidence="3 9">4.2.1.75</ecNumber>
    </recommendedName>
</protein>
<dbReference type="Gene3D" id="3.40.50.10090">
    <property type="match status" value="2"/>
</dbReference>
<dbReference type="AlphaFoldDB" id="A0A2S9K776"/>
<dbReference type="EC" id="4.2.1.75" evidence="3 9"/>
<comment type="function">
    <text evidence="6 9">Catalyzes cyclization of the linear tetrapyrrole, hydroxymethylbilane, to the macrocyclic uroporphyrinogen III.</text>
</comment>
<dbReference type="Proteomes" id="UP000238589">
    <property type="component" value="Unassembled WGS sequence"/>
</dbReference>
<dbReference type="GO" id="GO:0004852">
    <property type="term" value="F:uroporphyrinogen-III synthase activity"/>
    <property type="evidence" value="ECO:0007669"/>
    <property type="project" value="UniProtKB-UniRule"/>
</dbReference>
<name>A0A2S9K776_9BURK</name>
<dbReference type="EMBL" id="PVLQ01000013">
    <property type="protein sequence ID" value="PRD66281.1"/>
    <property type="molecule type" value="Genomic_DNA"/>
</dbReference>
<proteinExistence type="inferred from homology"/>
<keyword evidence="13" id="KW-1185">Reference proteome</keyword>
<evidence type="ECO:0000256" key="4">
    <source>
        <dbReference type="ARBA" id="ARBA00023239"/>
    </source>
</evidence>
<evidence type="ECO:0000256" key="9">
    <source>
        <dbReference type="RuleBase" id="RU366031"/>
    </source>
</evidence>
<dbReference type="Pfam" id="PF02602">
    <property type="entry name" value="HEM4"/>
    <property type="match status" value="1"/>
</dbReference>
<evidence type="ECO:0000256" key="7">
    <source>
        <dbReference type="ARBA" id="ARBA00040167"/>
    </source>
</evidence>
<comment type="pathway">
    <text evidence="1 9">Porphyrin-containing compound metabolism; protoporphyrin-IX biosynthesis; coproporphyrinogen-III from 5-aminolevulinate: step 3/4.</text>
</comment>
<evidence type="ECO:0000256" key="8">
    <source>
        <dbReference type="ARBA" id="ARBA00048617"/>
    </source>
</evidence>
<dbReference type="RefSeq" id="WP_105747452.1">
    <property type="nucleotide sequence ID" value="NZ_PVLQ01000013.1"/>
</dbReference>
<feature type="region of interest" description="Disordered" evidence="10">
    <location>
        <begin position="80"/>
        <end position="99"/>
    </location>
</feature>
<dbReference type="InterPro" id="IPR036108">
    <property type="entry name" value="4pyrrol_syn_uPrphyn_synt_sf"/>
</dbReference>
<dbReference type="OrthoDB" id="9787650at2"/>
<feature type="domain" description="Tetrapyrrole biosynthesis uroporphyrinogen III synthase" evidence="11">
    <location>
        <begin position="15"/>
        <end position="268"/>
    </location>
</feature>
<evidence type="ECO:0000256" key="5">
    <source>
        <dbReference type="ARBA" id="ARBA00023244"/>
    </source>
</evidence>
<evidence type="ECO:0000256" key="1">
    <source>
        <dbReference type="ARBA" id="ARBA00004772"/>
    </source>
</evidence>
<evidence type="ECO:0000256" key="2">
    <source>
        <dbReference type="ARBA" id="ARBA00008133"/>
    </source>
</evidence>
<evidence type="ECO:0000256" key="10">
    <source>
        <dbReference type="SAM" id="MobiDB-lite"/>
    </source>
</evidence>
<comment type="caution">
    <text evidence="12">The sequence shown here is derived from an EMBL/GenBank/DDBJ whole genome shotgun (WGS) entry which is preliminary data.</text>
</comment>
<evidence type="ECO:0000313" key="12">
    <source>
        <dbReference type="EMBL" id="PRD66281.1"/>
    </source>
</evidence>
<reference evidence="12 13" key="1">
    <citation type="submission" date="2018-03" db="EMBL/GenBank/DDBJ databases">
        <title>Comparative genomics illustrates the genes involved in a hyperalkaliphilic mechanisms of Serpentinomonas isolated from highly-alkaline calcium-rich serpentinized springs.</title>
        <authorList>
            <person name="Suzuki S."/>
            <person name="Ishii S."/>
            <person name="Walworth N."/>
            <person name="Bird L."/>
            <person name="Kuenen J.G."/>
            <person name="Nealson K.H."/>
        </authorList>
    </citation>
    <scope>NUCLEOTIDE SEQUENCE [LARGE SCALE GENOMIC DNA]</scope>
    <source>
        <strain evidence="12 13">P1</strain>
    </source>
</reference>
<dbReference type="GO" id="GO:0006780">
    <property type="term" value="P:uroporphyrinogen III biosynthetic process"/>
    <property type="evidence" value="ECO:0007669"/>
    <property type="project" value="UniProtKB-UniRule"/>
</dbReference>
<dbReference type="InterPro" id="IPR039793">
    <property type="entry name" value="UROS/Hem4"/>
</dbReference>
<keyword evidence="4 9" id="KW-0456">Lyase</keyword>
<organism evidence="12 13">
    <name type="scientific">Malikia granosa</name>
    <dbReference type="NCBI Taxonomy" id="263067"/>
    <lineage>
        <taxon>Bacteria</taxon>
        <taxon>Pseudomonadati</taxon>
        <taxon>Pseudomonadota</taxon>
        <taxon>Betaproteobacteria</taxon>
        <taxon>Burkholderiales</taxon>
        <taxon>Comamonadaceae</taxon>
        <taxon>Malikia</taxon>
    </lineage>
</organism>